<dbReference type="OrthoDB" id="7062584at2"/>
<dbReference type="Gene3D" id="2.30.110.10">
    <property type="entry name" value="Electron Transport, Fmn-binding Protein, Chain A"/>
    <property type="match status" value="1"/>
</dbReference>
<evidence type="ECO:0000313" key="2">
    <source>
        <dbReference type="Proteomes" id="UP000273807"/>
    </source>
</evidence>
<dbReference type="InterPro" id="IPR024747">
    <property type="entry name" value="Pyridox_Oxase-rel"/>
</dbReference>
<comment type="caution">
    <text evidence="1">The sequence shown here is derived from an EMBL/GenBank/DDBJ whole genome shotgun (WGS) entry which is preliminary data.</text>
</comment>
<dbReference type="EMBL" id="RBED01000080">
    <property type="protein sequence ID" value="RNL57161.1"/>
    <property type="molecule type" value="Genomic_DNA"/>
</dbReference>
<name>A0A3N0C412_9MICC</name>
<proteinExistence type="predicted"/>
<dbReference type="Proteomes" id="UP000273807">
    <property type="component" value="Unassembled WGS sequence"/>
</dbReference>
<protein>
    <submittedName>
        <fullName evidence="1">Pyridoxamine 5'-phosphate oxidase family protein</fullName>
    </submittedName>
</protein>
<reference evidence="1 2" key="1">
    <citation type="submission" date="2018-10" db="EMBL/GenBank/DDBJ databases">
        <title>Genome sequencing of Arthrobacter oryzae TNB02.</title>
        <authorList>
            <person name="Cho Y.-J."/>
            <person name="Cho A."/>
            <person name="Kim O.-S."/>
        </authorList>
    </citation>
    <scope>NUCLEOTIDE SEQUENCE [LARGE SCALE GENOMIC DNA]</scope>
    <source>
        <strain evidence="1 2">TNB02</strain>
    </source>
</reference>
<accession>A0A3N0C412</accession>
<organism evidence="1 2">
    <name type="scientific">Arthrobacter oryzae</name>
    <dbReference type="NCBI Taxonomy" id="409290"/>
    <lineage>
        <taxon>Bacteria</taxon>
        <taxon>Bacillati</taxon>
        <taxon>Actinomycetota</taxon>
        <taxon>Actinomycetes</taxon>
        <taxon>Micrococcales</taxon>
        <taxon>Micrococcaceae</taxon>
        <taxon>Arthrobacter</taxon>
    </lineage>
</organism>
<dbReference type="InterPro" id="IPR012349">
    <property type="entry name" value="Split_barrel_FMN-bd"/>
</dbReference>
<keyword evidence="2" id="KW-1185">Reference proteome</keyword>
<dbReference type="Pfam" id="PF12900">
    <property type="entry name" value="Pyridox_ox_2"/>
    <property type="match status" value="1"/>
</dbReference>
<dbReference type="AlphaFoldDB" id="A0A3N0C412"/>
<evidence type="ECO:0000313" key="1">
    <source>
        <dbReference type="EMBL" id="RNL57161.1"/>
    </source>
</evidence>
<dbReference type="SUPFAM" id="SSF50475">
    <property type="entry name" value="FMN-binding split barrel"/>
    <property type="match status" value="1"/>
</dbReference>
<sequence length="144" mass="16106">MMFEHADDNPVLVLNDDQAWELLEGTKHGRLVVTVAGEPDIFPVNYVVDARKLYLRTAPGNKLAELTINAKVLFETDGILSDEAWSVVLRGNARVLQQSADIARAEALGLKSWVPTLKDFYVEIDPTSLSGRHFQFGEQPERDL</sequence>
<dbReference type="RefSeq" id="WP_123254860.1">
    <property type="nucleotide sequence ID" value="NZ_RBED01000080.1"/>
</dbReference>
<gene>
    <name evidence="1" type="ORF">D7003_07620</name>
</gene>